<feature type="non-terminal residue" evidence="1">
    <location>
        <position position="1"/>
    </location>
</feature>
<dbReference type="OrthoDB" id="89078at2759"/>
<protein>
    <submittedName>
        <fullName evidence="1">Uncharacterized protein</fullName>
    </submittedName>
</protein>
<comment type="caution">
    <text evidence="1">The sequence shown here is derived from an EMBL/GenBank/DDBJ whole genome shotgun (WGS) entry which is preliminary data.</text>
</comment>
<organism evidence="1 2">
    <name type="scientific">Phytophthora cactorum</name>
    <dbReference type="NCBI Taxonomy" id="29920"/>
    <lineage>
        <taxon>Eukaryota</taxon>
        <taxon>Sar</taxon>
        <taxon>Stramenopiles</taxon>
        <taxon>Oomycota</taxon>
        <taxon>Peronosporomycetes</taxon>
        <taxon>Peronosporales</taxon>
        <taxon>Peronosporaceae</taxon>
        <taxon>Phytophthora</taxon>
    </lineage>
</organism>
<accession>A0A329SJ20</accession>
<name>A0A329SJ20_9STRA</name>
<keyword evidence="2" id="KW-1185">Reference proteome</keyword>
<proteinExistence type="predicted"/>
<dbReference type="STRING" id="29920.A0A329SJ20"/>
<sequence>QSQDVQNPTPRVRDSYPIGGDWMLVAAHNGIPPTTARRIVDAGHVELLPRGGARCFSVFKAKIKADIALSREELVMARPRGAIAAARMEILERTAERPIGCMDLCLVNRMALHCQHAVAAAERMEEMQYGT</sequence>
<evidence type="ECO:0000313" key="1">
    <source>
        <dbReference type="EMBL" id="RAW35562.1"/>
    </source>
</evidence>
<dbReference type="VEuPathDB" id="FungiDB:PC110_g8099"/>
<dbReference type="AlphaFoldDB" id="A0A329SJ20"/>
<dbReference type="EMBL" id="MJFZ01000164">
    <property type="protein sequence ID" value="RAW35562.1"/>
    <property type="molecule type" value="Genomic_DNA"/>
</dbReference>
<gene>
    <name evidence="1" type="ORF">PC110_g8099</name>
</gene>
<dbReference type="Proteomes" id="UP000251314">
    <property type="component" value="Unassembled WGS sequence"/>
</dbReference>
<evidence type="ECO:0000313" key="2">
    <source>
        <dbReference type="Proteomes" id="UP000251314"/>
    </source>
</evidence>
<reference evidence="1 2" key="1">
    <citation type="submission" date="2018-01" db="EMBL/GenBank/DDBJ databases">
        <title>Draft genome of the strawberry crown rot pathogen Phytophthora cactorum.</title>
        <authorList>
            <person name="Armitage A.D."/>
            <person name="Lysoe E."/>
            <person name="Nellist C.F."/>
            <person name="Harrison R.J."/>
            <person name="Brurberg M.B."/>
        </authorList>
    </citation>
    <scope>NUCLEOTIDE SEQUENCE [LARGE SCALE GENOMIC DNA]</scope>
    <source>
        <strain evidence="1 2">10300</strain>
    </source>
</reference>